<accession>A0A645I090</accession>
<dbReference type="AlphaFoldDB" id="A0A645I090"/>
<keyword evidence="1" id="KW-0812">Transmembrane</keyword>
<organism evidence="2">
    <name type="scientific">bioreactor metagenome</name>
    <dbReference type="NCBI Taxonomy" id="1076179"/>
    <lineage>
        <taxon>unclassified sequences</taxon>
        <taxon>metagenomes</taxon>
        <taxon>ecological metagenomes</taxon>
    </lineage>
</organism>
<gene>
    <name evidence="2" type="ORF">SDC9_192233</name>
</gene>
<sequence>MNIRILEESLVIKIVKCFFILLFFGEIFPFILDIFFYYFVDKVAVYDNSILVYNIINRNIDILYNYIYIFQEFLKY</sequence>
<protein>
    <submittedName>
        <fullName evidence="2">Uncharacterized protein</fullName>
    </submittedName>
</protein>
<dbReference type="EMBL" id="VSSQ01103970">
    <property type="protein sequence ID" value="MPN44668.1"/>
    <property type="molecule type" value="Genomic_DNA"/>
</dbReference>
<comment type="caution">
    <text evidence="2">The sequence shown here is derived from an EMBL/GenBank/DDBJ whole genome shotgun (WGS) entry which is preliminary data.</text>
</comment>
<keyword evidence="1" id="KW-0472">Membrane</keyword>
<name>A0A645I090_9ZZZZ</name>
<feature type="transmembrane region" description="Helical" evidence="1">
    <location>
        <begin position="20"/>
        <end position="40"/>
    </location>
</feature>
<evidence type="ECO:0000313" key="2">
    <source>
        <dbReference type="EMBL" id="MPN44668.1"/>
    </source>
</evidence>
<evidence type="ECO:0000256" key="1">
    <source>
        <dbReference type="SAM" id="Phobius"/>
    </source>
</evidence>
<proteinExistence type="predicted"/>
<reference evidence="2" key="1">
    <citation type="submission" date="2019-08" db="EMBL/GenBank/DDBJ databases">
        <authorList>
            <person name="Kucharzyk K."/>
            <person name="Murdoch R.W."/>
            <person name="Higgins S."/>
            <person name="Loffler F."/>
        </authorList>
    </citation>
    <scope>NUCLEOTIDE SEQUENCE</scope>
</reference>
<keyword evidence="1" id="KW-1133">Transmembrane helix</keyword>